<reference evidence="1 2" key="1">
    <citation type="submission" date="2021-06" db="EMBL/GenBank/DDBJ databases">
        <authorList>
            <person name="Palmer J.M."/>
        </authorList>
    </citation>
    <scope>NUCLEOTIDE SEQUENCE [LARGE SCALE GENOMIC DNA]</scope>
    <source>
        <strain evidence="1 2">XC_2019</strain>
        <tissue evidence="1">Muscle</tissue>
    </source>
</reference>
<dbReference type="PRINTS" id="PR02100">
    <property type="entry name" value="GENEIEX1"/>
</dbReference>
<dbReference type="Proteomes" id="UP001434883">
    <property type="component" value="Unassembled WGS sequence"/>
</dbReference>
<accession>A0ABV0R9P7</accession>
<proteinExistence type="predicted"/>
<dbReference type="PANTHER" id="PTHR16915:SF0">
    <property type="entry name" value="RADIATION-INDUCIBLE IMMEDIATE-EARLY GENE IEX-1"/>
    <property type="match status" value="1"/>
</dbReference>
<dbReference type="PANTHER" id="PTHR16915">
    <property type="entry name" value="IMMEDIATE EARLY RESPONSE 3"/>
    <property type="match status" value="1"/>
</dbReference>
<organism evidence="1 2">
    <name type="scientific">Xenoophorus captivus</name>
    <dbReference type="NCBI Taxonomy" id="1517983"/>
    <lineage>
        <taxon>Eukaryota</taxon>
        <taxon>Metazoa</taxon>
        <taxon>Chordata</taxon>
        <taxon>Craniata</taxon>
        <taxon>Vertebrata</taxon>
        <taxon>Euteleostomi</taxon>
        <taxon>Actinopterygii</taxon>
        <taxon>Neopterygii</taxon>
        <taxon>Teleostei</taxon>
        <taxon>Neoteleostei</taxon>
        <taxon>Acanthomorphata</taxon>
        <taxon>Ovalentaria</taxon>
        <taxon>Atherinomorphae</taxon>
        <taxon>Cyprinodontiformes</taxon>
        <taxon>Goodeidae</taxon>
        <taxon>Xenoophorus</taxon>
    </lineage>
</organism>
<protein>
    <recommendedName>
        <fullName evidence="3">Radiation-inducible immediate-early gene IEX-1</fullName>
    </recommendedName>
</protein>
<evidence type="ECO:0008006" key="3">
    <source>
        <dbReference type="Google" id="ProtNLM"/>
    </source>
</evidence>
<evidence type="ECO:0000313" key="1">
    <source>
        <dbReference type="EMBL" id="MEQ2204835.1"/>
    </source>
</evidence>
<feature type="non-terminal residue" evidence="1">
    <location>
        <position position="1"/>
    </location>
</feature>
<dbReference type="EMBL" id="JAHRIN010037683">
    <property type="protein sequence ID" value="MEQ2204835.1"/>
    <property type="molecule type" value="Genomic_DNA"/>
</dbReference>
<comment type="caution">
    <text evidence="1">The sequence shown here is derived from an EMBL/GenBank/DDBJ whole genome shotgun (WGS) entry which is preliminary data.</text>
</comment>
<sequence>LIWHPFNRAAEVGKCPRVDKVMSSDEEKLAGRQVTLDRNSLNTLKSRCDSVLGNRFAFTSGMTTRSTQPEVFTFERTPAQATAVRSYVPIRPKKRCTRVMYPAKVRMHLPPPERSQAKRWLVILCLVVLWQIYTEEPCADAPLGANGSISEYQGFSFQSAEEQARHMSEQSAAPMLCEETDSSTEQNVPSTACLTPAQQSESTGFEQSAGKSMVALLVYHTLGNDS</sequence>
<dbReference type="InterPro" id="IPR024829">
    <property type="entry name" value="IEX-1"/>
</dbReference>
<evidence type="ECO:0000313" key="2">
    <source>
        <dbReference type="Proteomes" id="UP001434883"/>
    </source>
</evidence>
<gene>
    <name evidence="1" type="ORF">XENOCAPTIV_019250</name>
</gene>
<name>A0ABV0R9P7_9TELE</name>
<keyword evidence="2" id="KW-1185">Reference proteome</keyword>